<keyword evidence="4 7" id="KW-0812">Transmembrane</keyword>
<keyword evidence="3" id="KW-1003">Cell membrane</keyword>
<accession>A0A9D2E7X4</accession>
<evidence type="ECO:0000313" key="9">
    <source>
        <dbReference type="EMBL" id="HIZ32478.1"/>
    </source>
</evidence>
<evidence type="ECO:0000256" key="4">
    <source>
        <dbReference type="ARBA" id="ARBA00022692"/>
    </source>
</evidence>
<dbReference type="Pfam" id="PF03458">
    <property type="entry name" value="Gly_transporter"/>
    <property type="match status" value="2"/>
</dbReference>
<dbReference type="EMBL" id="DXBX01000022">
    <property type="protein sequence ID" value="HIZ32478.1"/>
    <property type="molecule type" value="Genomic_DNA"/>
</dbReference>
<evidence type="ECO:0000256" key="3">
    <source>
        <dbReference type="ARBA" id="ARBA00022475"/>
    </source>
</evidence>
<feature type="transmembrane region" description="Helical" evidence="7">
    <location>
        <begin position="149"/>
        <end position="173"/>
    </location>
</feature>
<reference evidence="9" key="1">
    <citation type="journal article" date="2021" name="PeerJ">
        <title>Extensive microbial diversity within the chicken gut microbiome revealed by metagenomics and culture.</title>
        <authorList>
            <person name="Gilroy R."/>
            <person name="Ravi A."/>
            <person name="Getino M."/>
            <person name="Pursley I."/>
            <person name="Horton D.L."/>
            <person name="Alikhan N.F."/>
            <person name="Baker D."/>
            <person name="Gharbi K."/>
            <person name="Hall N."/>
            <person name="Watson M."/>
            <person name="Adriaenssens E.M."/>
            <person name="Foster-Nyarko E."/>
            <person name="Jarju S."/>
            <person name="Secka A."/>
            <person name="Antonio M."/>
            <person name="Oren A."/>
            <person name="Chaudhuri R.R."/>
            <person name="La Ragione R."/>
            <person name="Hildebrand F."/>
            <person name="Pallen M.J."/>
        </authorList>
    </citation>
    <scope>NUCLEOTIDE SEQUENCE</scope>
    <source>
        <strain evidence="9">ChiHjej9B8-1298</strain>
    </source>
</reference>
<comment type="caution">
    <text evidence="9">The sequence shown here is derived from an EMBL/GenBank/DDBJ whole genome shotgun (WGS) entry which is preliminary data.</text>
</comment>
<dbReference type="Proteomes" id="UP000824028">
    <property type="component" value="Unassembled WGS sequence"/>
</dbReference>
<comment type="similarity">
    <text evidence="2">Belongs to the UPF0126 family.</text>
</comment>
<dbReference type="PANTHER" id="PTHR30506">
    <property type="entry name" value="INNER MEMBRANE PROTEIN"/>
    <property type="match status" value="1"/>
</dbReference>
<dbReference type="PANTHER" id="PTHR30506:SF3">
    <property type="entry name" value="UPF0126 INNER MEMBRANE PROTEIN YADS-RELATED"/>
    <property type="match status" value="1"/>
</dbReference>
<protein>
    <submittedName>
        <fullName evidence="9">Trimeric intracellular cation channel family protein</fullName>
    </submittedName>
</protein>
<evidence type="ECO:0000256" key="5">
    <source>
        <dbReference type="ARBA" id="ARBA00022989"/>
    </source>
</evidence>
<evidence type="ECO:0000256" key="7">
    <source>
        <dbReference type="SAM" id="Phobius"/>
    </source>
</evidence>
<organism evidence="9 10">
    <name type="scientific">Candidatus Bacteroides merdigallinarum</name>
    <dbReference type="NCBI Taxonomy" id="2838473"/>
    <lineage>
        <taxon>Bacteria</taxon>
        <taxon>Pseudomonadati</taxon>
        <taxon>Bacteroidota</taxon>
        <taxon>Bacteroidia</taxon>
        <taxon>Bacteroidales</taxon>
        <taxon>Bacteroidaceae</taxon>
        <taxon>Bacteroides</taxon>
    </lineage>
</organism>
<keyword evidence="5 7" id="KW-1133">Transmembrane helix</keyword>
<feature type="transmembrane region" description="Helical" evidence="7">
    <location>
        <begin position="64"/>
        <end position="84"/>
    </location>
</feature>
<feature type="transmembrane region" description="Helical" evidence="7">
    <location>
        <begin position="32"/>
        <end position="52"/>
    </location>
</feature>
<feature type="domain" description="Glycine transporter" evidence="8">
    <location>
        <begin position="92"/>
        <end position="164"/>
    </location>
</feature>
<feature type="domain" description="Glycine transporter" evidence="8">
    <location>
        <begin position="7"/>
        <end position="79"/>
    </location>
</feature>
<name>A0A9D2E7X4_9BACE</name>
<feature type="transmembrane region" description="Helical" evidence="7">
    <location>
        <begin position="116"/>
        <end position="137"/>
    </location>
</feature>
<evidence type="ECO:0000256" key="6">
    <source>
        <dbReference type="ARBA" id="ARBA00023136"/>
    </source>
</evidence>
<feature type="transmembrane region" description="Helical" evidence="7">
    <location>
        <begin position="91"/>
        <end position="110"/>
    </location>
</feature>
<evidence type="ECO:0000256" key="1">
    <source>
        <dbReference type="ARBA" id="ARBA00004651"/>
    </source>
</evidence>
<dbReference type="AlphaFoldDB" id="A0A9D2E7X4"/>
<reference evidence="9" key="2">
    <citation type="submission" date="2021-04" db="EMBL/GenBank/DDBJ databases">
        <authorList>
            <person name="Gilroy R."/>
        </authorList>
    </citation>
    <scope>NUCLEOTIDE SEQUENCE</scope>
    <source>
        <strain evidence="9">ChiHjej9B8-1298</strain>
    </source>
</reference>
<keyword evidence="6 7" id="KW-0472">Membrane</keyword>
<gene>
    <name evidence="9" type="ORF">H9814_02865</name>
</gene>
<comment type="subcellular location">
    <subcellularLocation>
        <location evidence="1">Cell membrane</location>
        <topology evidence="1">Multi-pass membrane protein</topology>
    </subcellularLocation>
</comment>
<evidence type="ECO:0000259" key="8">
    <source>
        <dbReference type="Pfam" id="PF03458"/>
    </source>
</evidence>
<proteinExistence type="inferred from homology"/>
<dbReference type="InterPro" id="IPR005115">
    <property type="entry name" value="Gly_transporter"/>
</dbReference>
<dbReference type="GO" id="GO:0005886">
    <property type="term" value="C:plasma membrane"/>
    <property type="evidence" value="ECO:0007669"/>
    <property type="project" value="UniProtKB-SubCell"/>
</dbReference>
<feature type="transmembrane region" description="Helical" evidence="7">
    <location>
        <begin position="6"/>
        <end position="25"/>
    </location>
</feature>
<evidence type="ECO:0000313" key="10">
    <source>
        <dbReference type="Proteomes" id="UP000824028"/>
    </source>
</evidence>
<evidence type="ECO:0000256" key="2">
    <source>
        <dbReference type="ARBA" id="ARBA00008193"/>
    </source>
</evidence>
<sequence length="207" mass="22109">MPTFVQILDFIGTFAFAVSGIRLASAKRFDWFGAYVCGFAVAVGGGTIRDVLLDVTPAWMTDPIYLLCTGLALVWVIIFGKHIVHLNNTLFTFDAIGLALFTVVGCGKALALGQPFWVAIIMGSITGAAGGVIRDVLINETPLIFRKEIYAMACVVGGTVYWLCGVCGADAVVCQVAGGVTVFVVRVLSVKYNICLPILKGHEKIEN</sequence>